<dbReference type="InterPro" id="IPR008271">
    <property type="entry name" value="Ser/Thr_kinase_AS"/>
</dbReference>
<dbReference type="Gene3D" id="3.30.200.20">
    <property type="entry name" value="Phosphorylase Kinase, domain 1"/>
    <property type="match status" value="1"/>
</dbReference>
<comment type="catalytic activity">
    <reaction evidence="8">
        <text>L-seryl-[protein] + ATP = O-phospho-L-seryl-[protein] + ADP + H(+)</text>
        <dbReference type="Rhea" id="RHEA:17989"/>
        <dbReference type="Rhea" id="RHEA-COMP:9863"/>
        <dbReference type="Rhea" id="RHEA-COMP:11604"/>
        <dbReference type="ChEBI" id="CHEBI:15378"/>
        <dbReference type="ChEBI" id="CHEBI:29999"/>
        <dbReference type="ChEBI" id="CHEBI:30616"/>
        <dbReference type="ChEBI" id="CHEBI:83421"/>
        <dbReference type="ChEBI" id="CHEBI:456216"/>
        <dbReference type="EC" id="2.7.12.2"/>
    </reaction>
</comment>
<evidence type="ECO:0000313" key="15">
    <source>
        <dbReference type="EMBL" id="KAA6397582.1"/>
    </source>
</evidence>
<dbReference type="PROSITE" id="PS00107">
    <property type="entry name" value="PROTEIN_KINASE_ATP"/>
    <property type="match status" value="1"/>
</dbReference>
<dbReference type="InterPro" id="IPR000719">
    <property type="entry name" value="Prot_kinase_dom"/>
</dbReference>
<name>A0A5J4WSR4_9EUKA</name>
<dbReference type="Pfam" id="PF00069">
    <property type="entry name" value="Pkinase"/>
    <property type="match status" value="1"/>
</dbReference>
<dbReference type="InterPro" id="IPR017441">
    <property type="entry name" value="Protein_kinase_ATP_BS"/>
</dbReference>
<accession>A0A5J4WSR4</accession>
<dbReference type="Gene3D" id="1.10.510.10">
    <property type="entry name" value="Transferase(Phosphotransferase) domain 1"/>
    <property type="match status" value="1"/>
</dbReference>
<dbReference type="AlphaFoldDB" id="A0A5J4WSR4"/>
<comment type="catalytic activity">
    <reaction evidence="9">
        <text>L-threonyl-[protein] + ATP = O-phospho-L-threonyl-[protein] + ADP + H(+)</text>
        <dbReference type="Rhea" id="RHEA:46608"/>
        <dbReference type="Rhea" id="RHEA-COMP:11060"/>
        <dbReference type="Rhea" id="RHEA-COMP:11605"/>
        <dbReference type="ChEBI" id="CHEBI:15378"/>
        <dbReference type="ChEBI" id="CHEBI:30013"/>
        <dbReference type="ChEBI" id="CHEBI:30616"/>
        <dbReference type="ChEBI" id="CHEBI:61977"/>
        <dbReference type="ChEBI" id="CHEBI:456216"/>
        <dbReference type="EC" id="2.7.12.2"/>
    </reaction>
</comment>
<dbReference type="GO" id="GO:0004708">
    <property type="term" value="F:MAP kinase kinase activity"/>
    <property type="evidence" value="ECO:0007669"/>
    <property type="project" value="UniProtKB-EC"/>
</dbReference>
<feature type="binding site" evidence="11">
    <location>
        <position position="96"/>
    </location>
    <ligand>
        <name>ATP</name>
        <dbReference type="ChEBI" id="CHEBI:30616"/>
    </ligand>
</feature>
<organism evidence="15 16">
    <name type="scientific">Streblomastix strix</name>
    <dbReference type="NCBI Taxonomy" id="222440"/>
    <lineage>
        <taxon>Eukaryota</taxon>
        <taxon>Metamonada</taxon>
        <taxon>Preaxostyla</taxon>
        <taxon>Oxymonadida</taxon>
        <taxon>Streblomastigidae</taxon>
        <taxon>Streblomastix</taxon>
    </lineage>
</organism>
<dbReference type="GO" id="GO:0005524">
    <property type="term" value="F:ATP binding"/>
    <property type="evidence" value="ECO:0007669"/>
    <property type="project" value="UniProtKB-UniRule"/>
</dbReference>
<keyword evidence="5 11" id="KW-0067">ATP-binding</keyword>
<dbReference type="SUPFAM" id="SSF56112">
    <property type="entry name" value="Protein kinase-like (PK-like)"/>
    <property type="match status" value="1"/>
</dbReference>
<dbReference type="PROSITE" id="PS00108">
    <property type="entry name" value="PROTEIN_KINASE_ST"/>
    <property type="match status" value="1"/>
</dbReference>
<comment type="catalytic activity">
    <reaction evidence="10">
        <text>L-tyrosyl-[protein] + ATP = O-phospho-L-tyrosyl-[protein] + ADP + H(+)</text>
        <dbReference type="Rhea" id="RHEA:10596"/>
        <dbReference type="Rhea" id="RHEA-COMP:10136"/>
        <dbReference type="Rhea" id="RHEA-COMP:20101"/>
        <dbReference type="ChEBI" id="CHEBI:15378"/>
        <dbReference type="ChEBI" id="CHEBI:30616"/>
        <dbReference type="ChEBI" id="CHEBI:46858"/>
        <dbReference type="ChEBI" id="CHEBI:61978"/>
        <dbReference type="ChEBI" id="CHEBI:456216"/>
        <dbReference type="EC" id="2.7.12.2"/>
    </reaction>
</comment>
<evidence type="ECO:0000256" key="8">
    <source>
        <dbReference type="ARBA" id="ARBA00049014"/>
    </source>
</evidence>
<evidence type="ECO:0000256" key="13">
    <source>
        <dbReference type="SAM" id="MobiDB-lite"/>
    </source>
</evidence>
<evidence type="ECO:0000256" key="1">
    <source>
        <dbReference type="ARBA" id="ARBA00022527"/>
    </source>
</evidence>
<keyword evidence="1 12" id="KW-0723">Serine/threonine-protein kinase</keyword>
<evidence type="ECO:0000256" key="11">
    <source>
        <dbReference type="PROSITE-ProRule" id="PRU10141"/>
    </source>
</evidence>
<dbReference type="SMART" id="SM00220">
    <property type="entry name" value="S_TKc"/>
    <property type="match status" value="1"/>
</dbReference>
<evidence type="ECO:0000256" key="10">
    <source>
        <dbReference type="ARBA" id="ARBA00051693"/>
    </source>
</evidence>
<proteinExistence type="inferred from homology"/>
<evidence type="ECO:0000256" key="2">
    <source>
        <dbReference type="ARBA" id="ARBA00022679"/>
    </source>
</evidence>
<keyword evidence="2" id="KW-0808">Transferase</keyword>
<evidence type="ECO:0000256" key="9">
    <source>
        <dbReference type="ARBA" id="ARBA00049299"/>
    </source>
</evidence>
<keyword evidence="4 15" id="KW-0418">Kinase</keyword>
<dbReference type="PROSITE" id="PS50011">
    <property type="entry name" value="PROTEIN_KINASE_DOM"/>
    <property type="match status" value="1"/>
</dbReference>
<dbReference type="CDD" id="cd06623">
    <property type="entry name" value="PKc_MAPKK_plant_like"/>
    <property type="match status" value="1"/>
</dbReference>
<evidence type="ECO:0000256" key="6">
    <source>
        <dbReference type="ARBA" id="ARBA00038035"/>
    </source>
</evidence>
<comment type="similarity">
    <text evidence="6">Belongs to the protein kinase superfamily. STE Ser/Thr protein kinase family. MAP kinase kinase subfamily.</text>
</comment>
<evidence type="ECO:0000256" key="12">
    <source>
        <dbReference type="RuleBase" id="RU000304"/>
    </source>
</evidence>
<evidence type="ECO:0000313" key="16">
    <source>
        <dbReference type="Proteomes" id="UP000324800"/>
    </source>
</evidence>
<reference evidence="15 16" key="1">
    <citation type="submission" date="2019-03" db="EMBL/GenBank/DDBJ databases">
        <title>Single cell metagenomics reveals metabolic interactions within the superorganism composed of flagellate Streblomastix strix and complex community of Bacteroidetes bacteria on its surface.</title>
        <authorList>
            <person name="Treitli S.C."/>
            <person name="Kolisko M."/>
            <person name="Husnik F."/>
            <person name="Keeling P."/>
            <person name="Hampl V."/>
        </authorList>
    </citation>
    <scope>NUCLEOTIDE SEQUENCE [LARGE SCALE GENOMIC DNA]</scope>
    <source>
        <strain evidence="15">ST1C</strain>
    </source>
</reference>
<gene>
    <name evidence="15" type="ORF">EZS28_006892</name>
</gene>
<dbReference type="EMBL" id="SNRW01001148">
    <property type="protein sequence ID" value="KAA6397582.1"/>
    <property type="molecule type" value="Genomic_DNA"/>
</dbReference>
<sequence length="366" mass="41036">MAKLLKKNAKPPPLAFEEESMKIDSTGGWSEGSFVVGTKGITDKKKEQKELGEDDRTKPTKFLLESLEQLEMIGFGSSGRVYHVLHKETKENFALKAIPMDCSKQARLQLLDEIRALSRLQHKNIVSCPDAFLVDGVLYILLEYFDCGSLADLVKVSGPIPEKVLASFSKQILEAINFCHKQHYIHRDLKPSNFLVNSKGTVKVADFGTSSRLQGNTSIASTWVGTVTYMSPERIKGGEYTYESDIWSFGLTIFEIAVSHYPYPIAEGVGQFGFWELLDLIVQKPAPLLPKDKYSPQFCDFVGKCLEKETEKRPSAETLLKHPFLSTSTTTNEEVASWMAPFIDRIKENIKKAAIEAEKDVAINEK</sequence>
<evidence type="ECO:0000259" key="14">
    <source>
        <dbReference type="PROSITE" id="PS50011"/>
    </source>
</evidence>
<feature type="domain" description="Protein kinase" evidence="14">
    <location>
        <begin position="67"/>
        <end position="325"/>
    </location>
</feature>
<dbReference type="PANTHER" id="PTHR48013:SF32">
    <property type="entry name" value="MITOGEN-ACTIVATED PROTEIN KINASE KINASE 2-LIKE"/>
    <property type="match status" value="1"/>
</dbReference>
<dbReference type="Proteomes" id="UP000324800">
    <property type="component" value="Unassembled WGS sequence"/>
</dbReference>
<evidence type="ECO:0000256" key="3">
    <source>
        <dbReference type="ARBA" id="ARBA00022741"/>
    </source>
</evidence>
<keyword evidence="3 11" id="KW-0547">Nucleotide-binding</keyword>
<feature type="region of interest" description="Disordered" evidence="13">
    <location>
        <begin position="1"/>
        <end position="35"/>
    </location>
</feature>
<dbReference type="InterPro" id="IPR011009">
    <property type="entry name" value="Kinase-like_dom_sf"/>
</dbReference>
<dbReference type="PANTHER" id="PTHR48013">
    <property type="entry name" value="DUAL SPECIFICITY MITOGEN-ACTIVATED PROTEIN KINASE KINASE 5-RELATED"/>
    <property type="match status" value="1"/>
</dbReference>
<comment type="caution">
    <text evidence="15">The sequence shown here is derived from an EMBL/GenBank/DDBJ whole genome shotgun (WGS) entry which is preliminary data.</text>
</comment>
<dbReference type="OrthoDB" id="10252354at2759"/>
<evidence type="ECO:0000256" key="7">
    <source>
        <dbReference type="ARBA" id="ARBA00038999"/>
    </source>
</evidence>
<evidence type="ECO:0000256" key="5">
    <source>
        <dbReference type="ARBA" id="ARBA00022840"/>
    </source>
</evidence>
<dbReference type="FunFam" id="1.10.510.10:FF:000432">
    <property type="entry name" value="mitogen-activated protein kinase kinase 3"/>
    <property type="match status" value="1"/>
</dbReference>
<dbReference type="GO" id="GO:0004674">
    <property type="term" value="F:protein serine/threonine kinase activity"/>
    <property type="evidence" value="ECO:0007669"/>
    <property type="project" value="UniProtKB-KW"/>
</dbReference>
<protein>
    <recommendedName>
        <fullName evidence="7">mitogen-activated protein kinase kinase</fullName>
        <ecNumber evidence="7">2.7.12.2</ecNumber>
    </recommendedName>
</protein>
<evidence type="ECO:0000256" key="4">
    <source>
        <dbReference type="ARBA" id="ARBA00022777"/>
    </source>
</evidence>
<dbReference type="EC" id="2.7.12.2" evidence="7"/>